<proteinExistence type="predicted"/>
<feature type="domain" description="Transcriptional regulator TetR C-terminal Firmicutes type" evidence="1">
    <location>
        <begin position="21"/>
        <end position="105"/>
    </location>
</feature>
<protein>
    <submittedName>
        <fullName evidence="2">TetR family transcriptional regulator C-terminal domain-containing protein</fullName>
    </submittedName>
</protein>
<dbReference type="AlphaFoldDB" id="A0A940P8W1"/>
<evidence type="ECO:0000313" key="3">
    <source>
        <dbReference type="Proteomes" id="UP000674938"/>
    </source>
</evidence>
<dbReference type="Pfam" id="PF14278">
    <property type="entry name" value="TetR_C_8"/>
    <property type="match status" value="1"/>
</dbReference>
<dbReference type="Proteomes" id="UP000674938">
    <property type="component" value="Unassembled WGS sequence"/>
</dbReference>
<evidence type="ECO:0000259" key="1">
    <source>
        <dbReference type="Pfam" id="PF14278"/>
    </source>
</evidence>
<sequence>MKMPSGSELSAFLFKQIHEGICFFQENNQPITLLLGKNGDPHFIKKVEAIYINVIKEQVVELVGDHEEGHHYEILFLAHGVISTVEEWLVTGAKETPTEIAKLIVSSFFKTPIEMLGIKRPTAF</sequence>
<accession>A0A940P8W1</accession>
<dbReference type="EMBL" id="JAEEGA010000001">
    <property type="protein sequence ID" value="MBP1039678.1"/>
    <property type="molecule type" value="Genomic_DNA"/>
</dbReference>
<organism evidence="2 3">
    <name type="scientific">Vagococcus allomyrinae</name>
    <dbReference type="NCBI Taxonomy" id="2794353"/>
    <lineage>
        <taxon>Bacteria</taxon>
        <taxon>Bacillati</taxon>
        <taxon>Bacillota</taxon>
        <taxon>Bacilli</taxon>
        <taxon>Lactobacillales</taxon>
        <taxon>Enterococcaceae</taxon>
        <taxon>Vagococcus</taxon>
    </lineage>
</organism>
<name>A0A940P8W1_9ENTE</name>
<gene>
    <name evidence="2" type="ORF">I6N95_01525</name>
</gene>
<evidence type="ECO:0000313" key="2">
    <source>
        <dbReference type="EMBL" id="MBP1039678.1"/>
    </source>
</evidence>
<dbReference type="Gene3D" id="1.10.357.10">
    <property type="entry name" value="Tetracycline Repressor, domain 2"/>
    <property type="match status" value="1"/>
</dbReference>
<dbReference type="InterPro" id="IPR039532">
    <property type="entry name" value="TetR_C_Firmicutes"/>
</dbReference>
<comment type="caution">
    <text evidence="2">The sequence shown here is derived from an EMBL/GenBank/DDBJ whole genome shotgun (WGS) entry which is preliminary data.</text>
</comment>
<keyword evidence="3" id="KW-1185">Reference proteome</keyword>
<reference evidence="2" key="1">
    <citation type="submission" date="2020-12" db="EMBL/GenBank/DDBJ databases">
        <title>Vagococcus allomyrinae sp. nov. and Enterococcus lavae sp. nov., isolated from the larvae of Allomyrina dichotoma.</title>
        <authorList>
            <person name="Lee S.D."/>
        </authorList>
    </citation>
    <scope>NUCLEOTIDE SEQUENCE</scope>
    <source>
        <strain evidence="2">BWB3-3</strain>
    </source>
</reference>